<comment type="caution">
    <text evidence="1">The sequence shown here is derived from an EMBL/GenBank/DDBJ whole genome shotgun (WGS) entry which is preliminary data.</text>
</comment>
<dbReference type="AlphaFoldDB" id="A0A4Y9FNF7"/>
<dbReference type="RefSeq" id="WP_135053164.1">
    <property type="nucleotide sequence ID" value="NZ_CAKOCW010000026.1"/>
</dbReference>
<organism evidence="1 2">
    <name type="scientific">Streptococcus acidominimus</name>
    <dbReference type="NCBI Taxonomy" id="1326"/>
    <lineage>
        <taxon>Bacteria</taxon>
        <taxon>Bacillati</taxon>
        <taxon>Bacillota</taxon>
        <taxon>Bacilli</taxon>
        <taxon>Lactobacillales</taxon>
        <taxon>Streptococcaceae</taxon>
        <taxon>Streptococcus</taxon>
    </lineage>
</organism>
<sequence>MNQIKRDTEVTLADLRALGRQGGVTARLIDGSIVTLHPQFGTMLRKGYIAGTLEEVEVVYDYPGLYSQIRTILSNGVLVARREGIGNRSVLRLTGKGYKRKE</sequence>
<gene>
    <name evidence="1" type="ORF">E4U01_07655</name>
</gene>
<proteinExistence type="predicted"/>
<dbReference type="EMBL" id="SPQA01000028">
    <property type="protein sequence ID" value="TFU30043.1"/>
    <property type="molecule type" value="Genomic_DNA"/>
</dbReference>
<name>A0A4Y9FNF7_STRAI</name>
<accession>A0A4Y9FNF7</accession>
<evidence type="ECO:0000313" key="2">
    <source>
        <dbReference type="Proteomes" id="UP000297747"/>
    </source>
</evidence>
<evidence type="ECO:0000313" key="1">
    <source>
        <dbReference type="EMBL" id="TFU30043.1"/>
    </source>
</evidence>
<reference evidence="1 2" key="1">
    <citation type="submission" date="2019-03" db="EMBL/GenBank/DDBJ databases">
        <title>Diversity of the mouse oral microbiome.</title>
        <authorList>
            <person name="Joseph S."/>
            <person name="Aduse-Opoku J."/>
            <person name="Curtis M."/>
            <person name="Wade W."/>
            <person name="Hashim A."/>
        </authorList>
    </citation>
    <scope>NUCLEOTIDE SEQUENCE [LARGE SCALE GENOMIC DNA]</scope>
    <source>
        <strain evidence="1 2">HT4</strain>
    </source>
</reference>
<dbReference type="Proteomes" id="UP000297747">
    <property type="component" value="Unassembled WGS sequence"/>
</dbReference>
<protein>
    <submittedName>
        <fullName evidence="1">Uncharacterized protein</fullName>
    </submittedName>
</protein>